<evidence type="ECO:0000313" key="3">
    <source>
        <dbReference type="Proteomes" id="UP000075357"/>
    </source>
</evidence>
<keyword evidence="3" id="KW-1185">Reference proteome</keyword>
<dbReference type="AlphaFoldDB" id="A0A150HAP7"/>
<name>A0A150HAP7_9MICO</name>
<dbReference type="RefSeq" id="WP_061683599.1">
    <property type="nucleotide sequence ID" value="NZ_LRAD01000053.1"/>
</dbReference>
<feature type="compositionally biased region" description="Pro residues" evidence="1">
    <location>
        <begin position="32"/>
        <end position="42"/>
    </location>
</feature>
<proteinExistence type="predicted"/>
<dbReference type="EMBL" id="LRAD01000053">
    <property type="protein sequence ID" value="KXZ58750.1"/>
    <property type="molecule type" value="Genomic_DNA"/>
</dbReference>
<evidence type="ECO:0000256" key="1">
    <source>
        <dbReference type="SAM" id="MobiDB-lite"/>
    </source>
</evidence>
<dbReference type="PATRIC" id="fig|36807.3.peg.2496"/>
<organism evidence="2 3">
    <name type="scientific">Microbacterium laevaniformans</name>
    <dbReference type="NCBI Taxonomy" id="36807"/>
    <lineage>
        <taxon>Bacteria</taxon>
        <taxon>Bacillati</taxon>
        <taxon>Actinomycetota</taxon>
        <taxon>Actinomycetes</taxon>
        <taxon>Micrococcales</taxon>
        <taxon>Microbacteriaceae</taxon>
        <taxon>Microbacterium</taxon>
    </lineage>
</organism>
<gene>
    <name evidence="2" type="ORF">Mlaev_02453</name>
</gene>
<reference evidence="2 3" key="1">
    <citation type="submission" date="2016-01" db="EMBL/GenBank/DDBJ databases">
        <title>Draft genome sequences of Microbacterium laevaniformans LCDC 91-0039 and the type strain of Microbacterium hominis LCDC 84-209.</title>
        <authorList>
            <person name="Bernier A.-M."/>
            <person name="Bernard K."/>
        </authorList>
    </citation>
    <scope>NUCLEOTIDE SEQUENCE [LARGE SCALE GENOMIC DNA]</scope>
    <source>
        <strain evidence="2 3">LCDC 91-0039</strain>
    </source>
</reference>
<feature type="region of interest" description="Disordered" evidence="1">
    <location>
        <begin position="28"/>
        <end position="100"/>
    </location>
</feature>
<accession>A0A150HAP7</accession>
<protein>
    <submittedName>
        <fullName evidence="2">Uncharacterized protein</fullName>
    </submittedName>
</protein>
<feature type="compositionally biased region" description="Low complexity" evidence="1">
    <location>
        <begin position="71"/>
        <end position="90"/>
    </location>
</feature>
<feature type="compositionally biased region" description="Low complexity" evidence="1">
    <location>
        <begin position="43"/>
        <end position="63"/>
    </location>
</feature>
<dbReference type="STRING" id="36807.Mlaev_02453"/>
<comment type="caution">
    <text evidence="2">The sequence shown here is derived from an EMBL/GenBank/DDBJ whole genome shotgun (WGS) entry which is preliminary data.</text>
</comment>
<sequence>MSDLGQPRKAQHKASAFAGLLKPVAELAPETVPDPVPEPAPAEPVSIVEPSPKSADAPASPSAKSKRRVKSTPAPEAASTPTSAEETTSSDGERDLVNQPVNVTLRESLMNKLNAYKEETGLSHPIILFTAIETHIDELPDRLRRSVAGATAPEGGRSLFDMPRVVAHKTDGERTETFIIRVNKKNKAILDGLWKELGAPSRNALFVAAYEAFLSTK</sequence>
<evidence type="ECO:0000313" key="2">
    <source>
        <dbReference type="EMBL" id="KXZ58750.1"/>
    </source>
</evidence>
<dbReference type="Proteomes" id="UP000075357">
    <property type="component" value="Unassembled WGS sequence"/>
</dbReference>